<dbReference type="InterPro" id="IPR022415">
    <property type="entry name" value="ATP-guanido_PTrfase_AS"/>
</dbReference>
<dbReference type="Proteomes" id="UP000325286">
    <property type="component" value="Chromosome"/>
</dbReference>
<feature type="binding site" evidence="5 6">
    <location>
        <position position="127"/>
    </location>
    <ligand>
        <name>ATP</name>
        <dbReference type="ChEBI" id="CHEBI:30616"/>
    </ligand>
</feature>
<evidence type="ECO:0000256" key="1">
    <source>
        <dbReference type="ARBA" id="ARBA00022679"/>
    </source>
</evidence>
<evidence type="ECO:0000313" key="9">
    <source>
        <dbReference type="EMBL" id="QEG43677.1"/>
    </source>
</evidence>
<organism evidence="9 10">
    <name type="scientific">Roseimaritima ulvae</name>
    <dbReference type="NCBI Taxonomy" id="980254"/>
    <lineage>
        <taxon>Bacteria</taxon>
        <taxon>Pseudomonadati</taxon>
        <taxon>Planctomycetota</taxon>
        <taxon>Planctomycetia</taxon>
        <taxon>Pirellulales</taxon>
        <taxon>Pirellulaceae</taxon>
        <taxon>Roseimaritima</taxon>
    </lineage>
</organism>
<evidence type="ECO:0000256" key="6">
    <source>
        <dbReference type="PROSITE-ProRule" id="PRU00843"/>
    </source>
</evidence>
<dbReference type="InterPro" id="IPR023660">
    <property type="entry name" value="Arg_Kinase"/>
</dbReference>
<evidence type="ECO:0000256" key="5">
    <source>
        <dbReference type="HAMAP-Rule" id="MF_00602"/>
    </source>
</evidence>
<comment type="catalytic activity">
    <reaction evidence="5">
        <text>L-arginyl-[protein] + ATP = N(omega)-phospho-L-arginyl-[protein] + ADP + H(+)</text>
        <dbReference type="Rhea" id="RHEA:43384"/>
        <dbReference type="Rhea" id="RHEA-COMP:10532"/>
        <dbReference type="Rhea" id="RHEA-COMP:10533"/>
        <dbReference type="ChEBI" id="CHEBI:15378"/>
        <dbReference type="ChEBI" id="CHEBI:29965"/>
        <dbReference type="ChEBI" id="CHEBI:30616"/>
        <dbReference type="ChEBI" id="CHEBI:83226"/>
        <dbReference type="ChEBI" id="CHEBI:456216"/>
        <dbReference type="EC" id="2.7.14.1"/>
    </reaction>
</comment>
<proteinExistence type="inferred from homology"/>
<comment type="function">
    <text evidence="5">Catalyzes the specific phosphorylation of arginine residues in proteins.</text>
</comment>
<dbReference type="HAMAP" id="MF_00602">
    <property type="entry name" value="Prot_Arg_kinase"/>
    <property type="match status" value="1"/>
</dbReference>
<dbReference type="InterPro" id="IPR000749">
    <property type="entry name" value="ATP-guanido_PTrfase"/>
</dbReference>
<dbReference type="PANTHER" id="PTHR11547:SF38">
    <property type="entry name" value="ARGININE KINASE 1-RELATED"/>
    <property type="match status" value="1"/>
</dbReference>
<keyword evidence="10" id="KW-1185">Reference proteome</keyword>
<dbReference type="PROSITE" id="PS51510">
    <property type="entry name" value="PHOSPHAGEN_KINASE_C"/>
    <property type="match status" value="1"/>
</dbReference>
<keyword evidence="2 5" id="KW-0547">Nucleotide-binding</keyword>
<keyword evidence="4 5" id="KW-0067">ATP-binding</keyword>
<dbReference type="PROSITE" id="PS00112">
    <property type="entry name" value="PHOSPHAGEN_KINASE"/>
    <property type="match status" value="1"/>
</dbReference>
<dbReference type="InterPro" id="IPR014746">
    <property type="entry name" value="Gln_synth/guanido_kin_cat_dom"/>
</dbReference>
<dbReference type="GO" id="GO:0004111">
    <property type="term" value="F:creatine kinase activity"/>
    <property type="evidence" value="ECO:0007669"/>
    <property type="project" value="InterPro"/>
</dbReference>
<evidence type="ECO:0000256" key="3">
    <source>
        <dbReference type="ARBA" id="ARBA00022777"/>
    </source>
</evidence>
<dbReference type="EMBL" id="CP042914">
    <property type="protein sequence ID" value="QEG43677.1"/>
    <property type="molecule type" value="Genomic_DNA"/>
</dbReference>
<keyword evidence="1 5" id="KW-0808">Transferase</keyword>
<protein>
    <recommendedName>
        <fullName evidence="5">Protein-arginine kinase</fullName>
        <ecNumber evidence="5">2.7.14.1</ecNumber>
    </recommendedName>
</protein>
<dbReference type="Pfam" id="PF00217">
    <property type="entry name" value="ATP-gua_Ptrans"/>
    <property type="match status" value="1"/>
</dbReference>
<evidence type="ECO:0000313" key="10">
    <source>
        <dbReference type="Proteomes" id="UP000325286"/>
    </source>
</evidence>
<accession>A0A5B9QXC8</accession>
<dbReference type="KEGG" id="rul:UC8_57290"/>
<evidence type="ECO:0000256" key="4">
    <source>
        <dbReference type="ARBA" id="ARBA00022840"/>
    </source>
</evidence>
<feature type="domain" description="Phosphagen kinase C-terminal" evidence="8">
    <location>
        <begin position="27"/>
        <end position="256"/>
    </location>
</feature>
<dbReference type="NCBIfam" id="NF002194">
    <property type="entry name" value="PRK01059.1-4"/>
    <property type="match status" value="1"/>
</dbReference>
<evidence type="ECO:0000259" key="8">
    <source>
        <dbReference type="PROSITE" id="PS51510"/>
    </source>
</evidence>
<dbReference type="PANTHER" id="PTHR11547">
    <property type="entry name" value="ARGININE OR CREATINE KINASE"/>
    <property type="match status" value="1"/>
</dbReference>
<dbReference type="AlphaFoldDB" id="A0A5B9QXC8"/>
<feature type="binding site" evidence="5 6">
    <location>
        <begin position="30"/>
        <end position="34"/>
    </location>
    <ligand>
        <name>ATP</name>
        <dbReference type="ChEBI" id="CHEBI:30616"/>
    </ligand>
</feature>
<dbReference type="InterPro" id="IPR022414">
    <property type="entry name" value="ATP-guanido_PTrfase_cat"/>
</dbReference>
<feature type="binding site" evidence="5 6">
    <location>
        <begin position="209"/>
        <end position="214"/>
    </location>
    <ligand>
        <name>ATP</name>
        <dbReference type="ChEBI" id="CHEBI:30616"/>
    </ligand>
</feature>
<dbReference type="GO" id="GO:0046314">
    <property type="term" value="P:phosphocreatine biosynthetic process"/>
    <property type="evidence" value="ECO:0007669"/>
    <property type="project" value="InterPro"/>
</dbReference>
<dbReference type="GO" id="GO:1990424">
    <property type="term" value="F:protein arginine kinase activity"/>
    <property type="evidence" value="ECO:0007669"/>
    <property type="project" value="UniProtKB-EC"/>
</dbReference>
<sequence length="362" mass="41026">MQQNEKLDELAGRCGEWLRGTGPESDIVISSRIRLARNLGDFPFIRRCTNEDRLAIERTVAARMNKLEDWNDVRYINVDELSEVDRQFLVERQLISRELSESEGARAVAVDPEEQFSVMINEEDHLRLQVMHSGLDLTKAWQQINHLDDLIEGAITYAFHPKYGYLTACPTNVGTGLRVSVMMHLPALVITRQIDKVFRSLQKISVTVRGLYGEGSQFTGDFYQVSNQITLGKSESELVEQVGEVVPVLIDYERRARQFLVDQNEQDLHDDVSRALGILCTAKKISSEETMHYLSKVRMGVNLGLIESVAVKKINELFIHTQPAHLQKLHGRLLGSSDRNVQRASYLQRHLSGEDGGPAELN</sequence>
<dbReference type="GO" id="GO:0005524">
    <property type="term" value="F:ATP binding"/>
    <property type="evidence" value="ECO:0007669"/>
    <property type="project" value="UniProtKB-UniRule"/>
</dbReference>
<gene>
    <name evidence="5" type="primary">mcsB</name>
    <name evidence="9" type="ORF">UC8_57290</name>
</gene>
<keyword evidence="3 5" id="KW-0418">Kinase</keyword>
<dbReference type="SUPFAM" id="SSF55931">
    <property type="entry name" value="Glutamine synthetase/guanido kinase"/>
    <property type="match status" value="1"/>
</dbReference>
<comment type="caution">
    <text evidence="5 6">Lacks conserved residue(s) required for the propagation of feature annotation.</text>
</comment>
<comment type="similarity">
    <text evidence="5 6 7">Belongs to the ATP:guanido phosphotransferase family.</text>
</comment>
<dbReference type="OrthoDB" id="9791353at2"/>
<feature type="binding site" evidence="6">
    <location>
        <begin position="178"/>
        <end position="182"/>
    </location>
    <ligand>
        <name>ATP</name>
        <dbReference type="ChEBI" id="CHEBI:30616"/>
    </ligand>
</feature>
<dbReference type="GO" id="GO:0005615">
    <property type="term" value="C:extracellular space"/>
    <property type="evidence" value="ECO:0007669"/>
    <property type="project" value="TreeGrafter"/>
</dbReference>
<evidence type="ECO:0000256" key="2">
    <source>
        <dbReference type="ARBA" id="ARBA00022741"/>
    </source>
</evidence>
<evidence type="ECO:0000256" key="7">
    <source>
        <dbReference type="RuleBase" id="RU000505"/>
    </source>
</evidence>
<reference evidence="9 10" key="1">
    <citation type="submission" date="2019-08" db="EMBL/GenBank/DDBJ databases">
        <title>Deep-cultivation of Planctomycetes and their phenomic and genomic characterization uncovers novel biology.</title>
        <authorList>
            <person name="Wiegand S."/>
            <person name="Jogler M."/>
            <person name="Boedeker C."/>
            <person name="Pinto D."/>
            <person name="Vollmers J."/>
            <person name="Rivas-Marin E."/>
            <person name="Kohn T."/>
            <person name="Peeters S.H."/>
            <person name="Heuer A."/>
            <person name="Rast P."/>
            <person name="Oberbeckmann S."/>
            <person name="Bunk B."/>
            <person name="Jeske O."/>
            <person name="Meyerdierks A."/>
            <person name="Storesund J.E."/>
            <person name="Kallscheuer N."/>
            <person name="Luecker S."/>
            <person name="Lage O.M."/>
            <person name="Pohl T."/>
            <person name="Merkel B.J."/>
            <person name="Hornburger P."/>
            <person name="Mueller R.-W."/>
            <person name="Bruemmer F."/>
            <person name="Labrenz M."/>
            <person name="Spormann A.M."/>
            <person name="Op den Camp H."/>
            <person name="Overmann J."/>
            <person name="Amann R."/>
            <person name="Jetten M.S.M."/>
            <person name="Mascher T."/>
            <person name="Medema M.H."/>
            <person name="Devos D.P."/>
            <person name="Kaster A.-K."/>
            <person name="Ovreas L."/>
            <person name="Rohde M."/>
            <person name="Galperin M.Y."/>
            <person name="Jogler C."/>
        </authorList>
    </citation>
    <scope>NUCLEOTIDE SEQUENCE [LARGE SCALE GENOMIC DNA]</scope>
    <source>
        <strain evidence="9 10">UC8</strain>
    </source>
</reference>
<dbReference type="CDD" id="cd07930">
    <property type="entry name" value="bacterial_phosphagen_kinase"/>
    <property type="match status" value="1"/>
</dbReference>
<name>A0A5B9QXC8_9BACT</name>
<dbReference type="Gene3D" id="3.30.590.10">
    <property type="entry name" value="Glutamine synthetase/guanido kinase, catalytic domain"/>
    <property type="match status" value="1"/>
</dbReference>
<dbReference type="EC" id="2.7.14.1" evidence="5"/>
<dbReference type="RefSeq" id="WP_068138187.1">
    <property type="nucleotide sequence ID" value="NZ_CP042914.1"/>
</dbReference>